<dbReference type="EMBL" id="SMAK01000004">
    <property type="protein sequence ID" value="TCT11315.1"/>
    <property type="molecule type" value="Genomic_DNA"/>
</dbReference>
<dbReference type="OrthoDB" id="7161641at2"/>
<accession>A0A4R3MI12</accession>
<proteinExistence type="predicted"/>
<dbReference type="AlphaFoldDB" id="A0A4R3MI12"/>
<reference evidence="3 4" key="1">
    <citation type="submission" date="2019-03" db="EMBL/GenBank/DDBJ databases">
        <title>Genomic Encyclopedia of Type Strains, Phase IV (KMG-IV): sequencing the most valuable type-strain genomes for metagenomic binning, comparative biology and taxonomic classification.</title>
        <authorList>
            <person name="Goeker M."/>
        </authorList>
    </citation>
    <scope>NUCLEOTIDE SEQUENCE [LARGE SCALE GENOMIC DNA]</scope>
    <source>
        <strain evidence="3 4">DSM 19345</strain>
    </source>
</reference>
<name>A0A4R3MI12_9HYPH</name>
<dbReference type="RefSeq" id="WP_132806083.1">
    <property type="nucleotide sequence ID" value="NZ_SMAK01000004.1"/>
</dbReference>
<evidence type="ECO:0000313" key="3">
    <source>
        <dbReference type="EMBL" id="TCT11315.1"/>
    </source>
</evidence>
<evidence type="ECO:0000256" key="1">
    <source>
        <dbReference type="SAM" id="MobiDB-lite"/>
    </source>
</evidence>
<protein>
    <submittedName>
        <fullName evidence="3">Uncharacterized protein DUF3971</fullName>
    </submittedName>
</protein>
<sequence>MESSTRSTADGKQYLQRAAVAGLARIRLIAARRRLWLRVGQGFAAVALLAVVALVLLMVRLSDSPLSVAFLTPRIADAVQQQLPVGYRVTIEDTVIERDRDTLDLVLRLRDVAVTGPDGNAVFAAPRAAIGLSGLALVTGRIAPSSVWLIRPRMNLRQVDGSLRFQTASPDAETAAGLSQPPRSAPLVAPVEAFAVLFALLGAENRQGLSRFGVRNARVSVFDEAGSRHDIDNVELVVSRSDREGEIAFAVGIGDGAGMPSFEGSARRSLGGGVILSGGIRNLAIADLEPLLPKQLPFVMTSPISADFSLTIGVDGALDWLSSEVLIGAGHVGIGEHRFLIDEADIAVDWRYSTGTIIIRPSRLLAGETGFRLTGQIAVPERGDFSYGTIPLKLDFSDISIADPNGDLPSSYNSITLEGFLVPDQRVLHVSRLDLISGQTAGSFVGFVGGRGESPGVKLAGSVTDMTVDTLKSAWPAVLAPKARRWAVRNLLSGDILDARINVDIKPEEIASALRGVPLPQGAFDLSFRARDVSFRYLGDLPPMVGVAATGRVDGQRFDIRLTSEARIELPQSGVLRVAAGRFEVPDIPSHPSTGIVDLKLEGKLSDALVLLDQPPIDFAASRGMNVDDFEGNGRFDIHMTIPFIDDLRFPDIELQVEGRIEDFAANNFAGARRVTDGDVDLRIEDGRISIAGTAELDGVRAAVAVDDPLLPGGEPGARSVTMTLDEAARRRLGLPLDEILSGPIVATVSDVRATADGTSQHIHADLTRARIGFAALGVEKPAGEQATAEFVLAQTSNAVRLTNLKLVSSSLQVEGSAEFEKGGGLSRINLPVLRSARGTDISVDGRTVNGVRNVSLTGKSIDLRGALVNQRSGAGGAEVGGSGMRIDIDVERAIGAGGVTLTNLSGTISRTGGRIARLELSASGEGGAPISLRHSDDGTNADLSVESADAGTTLAWSGIYANMRGGRLRLAAARRGANASMAGTIDVDRFRIANDPSLAHLIEGGEQQSRGRPDSATVTTSPQQGLNVSDVGFDRFSASFQRIGPTILVSDGVLRGVAVGATVEGSLDLAAKRLAIHGTYVPLYALNNLFGQLPLFLGPLLGGKPNEGLLGITYSISGTMDAPVLTINPISVVAPGVFRYIFGMDNPRAAVPRTATDAIEPLQR</sequence>
<comment type="caution">
    <text evidence="3">The sequence shown here is derived from an EMBL/GenBank/DDBJ whole genome shotgun (WGS) entry which is preliminary data.</text>
</comment>
<gene>
    <name evidence="3" type="ORF">EDC22_10472</name>
</gene>
<evidence type="ECO:0000313" key="4">
    <source>
        <dbReference type="Proteomes" id="UP000295678"/>
    </source>
</evidence>
<organism evidence="3 4">
    <name type="scientific">Tepidamorphus gemmatus</name>
    <dbReference type="NCBI Taxonomy" id="747076"/>
    <lineage>
        <taxon>Bacteria</taxon>
        <taxon>Pseudomonadati</taxon>
        <taxon>Pseudomonadota</taxon>
        <taxon>Alphaproteobacteria</taxon>
        <taxon>Hyphomicrobiales</taxon>
        <taxon>Tepidamorphaceae</taxon>
        <taxon>Tepidamorphus</taxon>
    </lineage>
</organism>
<keyword evidence="2" id="KW-1133">Transmembrane helix</keyword>
<feature type="transmembrane region" description="Helical" evidence="2">
    <location>
        <begin position="35"/>
        <end position="59"/>
    </location>
</feature>
<evidence type="ECO:0000256" key="2">
    <source>
        <dbReference type="SAM" id="Phobius"/>
    </source>
</evidence>
<keyword evidence="4" id="KW-1185">Reference proteome</keyword>
<dbReference type="Proteomes" id="UP000295678">
    <property type="component" value="Unassembled WGS sequence"/>
</dbReference>
<feature type="compositionally biased region" description="Polar residues" evidence="1">
    <location>
        <begin position="1007"/>
        <end position="1024"/>
    </location>
</feature>
<feature type="region of interest" description="Disordered" evidence="1">
    <location>
        <begin position="1005"/>
        <end position="1024"/>
    </location>
</feature>
<keyword evidence="2" id="KW-0472">Membrane</keyword>
<keyword evidence="2" id="KW-0812">Transmembrane</keyword>